<dbReference type="Pfam" id="PF01401">
    <property type="entry name" value="Peptidase_M2"/>
    <property type="match status" value="1"/>
</dbReference>
<evidence type="ECO:0000256" key="1">
    <source>
        <dbReference type="ARBA" id="ARBA00008139"/>
    </source>
</evidence>
<evidence type="ECO:0000256" key="4">
    <source>
        <dbReference type="ARBA" id="ARBA00023180"/>
    </source>
</evidence>
<proteinExistence type="inferred from homology"/>
<sequence>MKNFLIIIILLISSFQFSISNRKRNPYNQQEFEGIIIDILHKYFTYEFEEPISINHNIENNNDEIEVDPNDHVNVELWNKLNEEDIQKMPVINDYSNEYVAKKWLKWYLPIAQRYSQVGAHVHWNYMTNITEENQKAMTAQNLIRSPFSRLVLPIAKKFNEYMKHSENDDLKRTFGRLASSITSNNDDDVKRTSKLDSQLEDIYSTTKVCELKDKKKCYPLAPYLERLMQIEKDYDRLLWAWKGWHDECGNKIRPIYLPYIDLLNKHAKENGYQDLA</sequence>
<gene>
    <name evidence="10" type="ORF">JBS370_LOCUS33230</name>
    <name evidence="9" type="ORF">ZHD862_LOCUS35626</name>
</gene>
<comment type="similarity">
    <text evidence="1 7">Belongs to the peptidase M2 family.</text>
</comment>
<dbReference type="SUPFAM" id="SSF55486">
    <property type="entry name" value="Metalloproteases ('zincins'), catalytic domain"/>
    <property type="match status" value="1"/>
</dbReference>
<name>A0A815QBA8_9BILA</name>
<dbReference type="AlphaFoldDB" id="A0A815QBA8"/>
<dbReference type="PROSITE" id="PS52011">
    <property type="entry name" value="PEPTIDASE_M2"/>
    <property type="match status" value="1"/>
</dbReference>
<feature type="non-terminal residue" evidence="9">
    <location>
        <position position="1"/>
    </location>
</feature>
<keyword evidence="4 5" id="KW-0325">Glycoprotein</keyword>
<dbReference type="EMBL" id="CAJOBD010009428">
    <property type="protein sequence ID" value="CAF4134966.1"/>
    <property type="molecule type" value="Genomic_DNA"/>
</dbReference>
<keyword evidence="2 8" id="KW-0732">Signal</keyword>
<evidence type="ECO:0000256" key="8">
    <source>
        <dbReference type="SAM" id="SignalP"/>
    </source>
</evidence>
<organism evidence="9 11">
    <name type="scientific">Rotaria sordida</name>
    <dbReference type="NCBI Taxonomy" id="392033"/>
    <lineage>
        <taxon>Eukaryota</taxon>
        <taxon>Metazoa</taxon>
        <taxon>Spiralia</taxon>
        <taxon>Gnathifera</taxon>
        <taxon>Rotifera</taxon>
        <taxon>Eurotatoria</taxon>
        <taxon>Bdelloidea</taxon>
        <taxon>Philodinida</taxon>
        <taxon>Philodinidae</taxon>
        <taxon>Rotaria</taxon>
    </lineage>
</organism>
<evidence type="ECO:0000256" key="5">
    <source>
        <dbReference type="PIRSR" id="PIRSR601548-10"/>
    </source>
</evidence>
<feature type="glycosylation site" description="N-linked (GlcNAc...) asparagine" evidence="5">
    <location>
        <position position="129"/>
    </location>
</feature>
<dbReference type="PANTHER" id="PTHR10514">
    <property type="entry name" value="ANGIOTENSIN-CONVERTING ENZYME"/>
    <property type="match status" value="1"/>
</dbReference>
<dbReference type="Proteomes" id="UP000663836">
    <property type="component" value="Unassembled WGS sequence"/>
</dbReference>
<feature type="signal peptide" evidence="8">
    <location>
        <begin position="1"/>
        <end position="20"/>
    </location>
</feature>
<comment type="caution">
    <text evidence="9">The sequence shown here is derived from an EMBL/GenBank/DDBJ whole genome shotgun (WGS) entry which is preliminary data.</text>
</comment>
<evidence type="ECO:0000256" key="2">
    <source>
        <dbReference type="ARBA" id="ARBA00022729"/>
    </source>
</evidence>
<comment type="caution">
    <text evidence="7">Lacks conserved residue(s) required for the propagation of feature annotation.</text>
</comment>
<accession>A0A815QBA8</accession>
<dbReference type="GO" id="GO:0005886">
    <property type="term" value="C:plasma membrane"/>
    <property type="evidence" value="ECO:0007669"/>
    <property type="project" value="TreeGrafter"/>
</dbReference>
<evidence type="ECO:0000256" key="3">
    <source>
        <dbReference type="ARBA" id="ARBA00023157"/>
    </source>
</evidence>
<dbReference type="GO" id="GO:0008241">
    <property type="term" value="F:peptidyl-dipeptidase activity"/>
    <property type="evidence" value="ECO:0007669"/>
    <property type="project" value="InterPro"/>
</dbReference>
<evidence type="ECO:0000313" key="10">
    <source>
        <dbReference type="EMBL" id="CAF4134966.1"/>
    </source>
</evidence>
<evidence type="ECO:0000313" key="9">
    <source>
        <dbReference type="EMBL" id="CAF1459497.1"/>
    </source>
</evidence>
<evidence type="ECO:0000256" key="6">
    <source>
        <dbReference type="PIRSR" id="PIRSR601548-4"/>
    </source>
</evidence>
<evidence type="ECO:0000313" key="11">
    <source>
        <dbReference type="Proteomes" id="UP000663864"/>
    </source>
</evidence>
<dbReference type="EMBL" id="CAJNOT010005232">
    <property type="protein sequence ID" value="CAF1459497.1"/>
    <property type="molecule type" value="Genomic_DNA"/>
</dbReference>
<reference evidence="9" key="1">
    <citation type="submission" date="2021-02" db="EMBL/GenBank/DDBJ databases">
        <authorList>
            <person name="Nowell W R."/>
        </authorList>
    </citation>
    <scope>NUCLEOTIDE SEQUENCE</scope>
</reference>
<evidence type="ECO:0000256" key="7">
    <source>
        <dbReference type="PROSITE-ProRule" id="PRU01355"/>
    </source>
</evidence>
<dbReference type="InterPro" id="IPR001548">
    <property type="entry name" value="Peptidase_M2"/>
</dbReference>
<dbReference type="GO" id="GO:0006508">
    <property type="term" value="P:proteolysis"/>
    <property type="evidence" value="ECO:0007669"/>
    <property type="project" value="InterPro"/>
</dbReference>
<dbReference type="GO" id="GO:0008237">
    <property type="term" value="F:metallopeptidase activity"/>
    <property type="evidence" value="ECO:0007669"/>
    <property type="project" value="InterPro"/>
</dbReference>
<feature type="chain" id="PRO_5035687755" evidence="8">
    <location>
        <begin position="21"/>
        <end position="277"/>
    </location>
</feature>
<feature type="disulfide bond" evidence="6 7">
    <location>
        <begin position="210"/>
        <end position="218"/>
    </location>
</feature>
<keyword evidence="3 6" id="KW-1015">Disulfide bond</keyword>
<dbReference type="Proteomes" id="UP000663864">
    <property type="component" value="Unassembled WGS sequence"/>
</dbReference>
<feature type="glycosylation site" description="N-linked (GlcNAc...) (complex) asparagine" evidence="5">
    <location>
        <position position="168"/>
    </location>
</feature>
<dbReference type="PANTHER" id="PTHR10514:SF27">
    <property type="entry name" value="ANGIOTENSIN-CONVERTING ENZYME"/>
    <property type="match status" value="1"/>
</dbReference>
<protein>
    <submittedName>
        <fullName evidence="9">Uncharacterized protein</fullName>
    </submittedName>
</protein>